<evidence type="ECO:0000313" key="2">
    <source>
        <dbReference type="Proteomes" id="UP000183947"/>
    </source>
</evidence>
<gene>
    <name evidence="1" type="ORF">SAMN02746009_01473</name>
</gene>
<proteinExistence type="predicted"/>
<reference evidence="2" key="1">
    <citation type="submission" date="2016-11" db="EMBL/GenBank/DDBJ databases">
        <authorList>
            <person name="Varghese N."/>
            <person name="Submissions S."/>
        </authorList>
    </citation>
    <scope>NUCLEOTIDE SEQUENCE [LARGE SCALE GENOMIC DNA]</scope>
    <source>
        <strain evidence="2">DSM 18569</strain>
    </source>
</reference>
<sequence length="93" mass="10825">MQLVRKTVIVTIPDIQRLKAEWVLDKNQLRQLRSLGFRTYANGDKRKAFLPCFTTEDAAAIQLLIMKICLEVFYFKQFEGQAQIKYVEPDSLA</sequence>
<dbReference type="EMBL" id="FRAS01000005">
    <property type="protein sequence ID" value="SHK72483.1"/>
    <property type="molecule type" value="Genomic_DNA"/>
</dbReference>
<dbReference type="AlphaFoldDB" id="A0A1M6UTK8"/>
<dbReference type="Proteomes" id="UP000183947">
    <property type="component" value="Unassembled WGS sequence"/>
</dbReference>
<accession>A0A1M6UTK8</accession>
<evidence type="ECO:0000313" key="1">
    <source>
        <dbReference type="EMBL" id="SHK72483.1"/>
    </source>
</evidence>
<keyword evidence="2" id="KW-1185">Reference proteome</keyword>
<dbReference type="RefSeq" id="WP_073282603.1">
    <property type="nucleotide sequence ID" value="NZ_FRAS01000005.1"/>
</dbReference>
<name>A0A1M6UTK8_9BACT</name>
<protein>
    <submittedName>
        <fullName evidence="1">Uncharacterized protein</fullName>
    </submittedName>
</protein>
<dbReference type="STRING" id="1121959.SAMN02746009_01473"/>
<organism evidence="1 2">
    <name type="scientific">Hymenobacter psychrotolerans DSM 18569</name>
    <dbReference type="NCBI Taxonomy" id="1121959"/>
    <lineage>
        <taxon>Bacteria</taxon>
        <taxon>Pseudomonadati</taxon>
        <taxon>Bacteroidota</taxon>
        <taxon>Cytophagia</taxon>
        <taxon>Cytophagales</taxon>
        <taxon>Hymenobacteraceae</taxon>
        <taxon>Hymenobacter</taxon>
    </lineage>
</organism>